<protein>
    <submittedName>
        <fullName evidence="1">Uncharacterized protein</fullName>
    </submittedName>
</protein>
<dbReference type="EMBL" id="MKQR01000017">
    <property type="protein sequence ID" value="OLR92250.1"/>
    <property type="molecule type" value="Genomic_DNA"/>
</dbReference>
<reference evidence="1 2" key="1">
    <citation type="submission" date="2016-10" db="EMBL/GenBank/DDBJ databases">
        <title>The Draft Genome Sequence of Actinokineospora bangkokensis 44EHWT reveals the biosynthetic pathway of antifungal compounds Thailandins with unusual extender unit butylmalonyl-CoA.</title>
        <authorList>
            <person name="Greule A."/>
            <person name="Intra B."/>
            <person name="Flemming S."/>
            <person name="Rommel M.G."/>
            <person name="Panbangred W."/>
            <person name="Bechthold A."/>
        </authorList>
    </citation>
    <scope>NUCLEOTIDE SEQUENCE [LARGE SCALE GENOMIC DNA]</scope>
    <source>
        <strain evidence="1 2">44EHW</strain>
    </source>
</reference>
<keyword evidence="2" id="KW-1185">Reference proteome</keyword>
<dbReference type="OrthoDB" id="9953255at2"/>
<name>A0A1Q9LJQ8_9PSEU</name>
<dbReference type="RefSeq" id="WP_075976139.1">
    <property type="nucleotide sequence ID" value="NZ_MKQR01000017.1"/>
</dbReference>
<evidence type="ECO:0000313" key="2">
    <source>
        <dbReference type="Proteomes" id="UP000186040"/>
    </source>
</evidence>
<accession>A0A1Q9LJQ8</accession>
<comment type="caution">
    <text evidence="1">The sequence shown here is derived from an EMBL/GenBank/DDBJ whole genome shotgun (WGS) entry which is preliminary data.</text>
</comment>
<gene>
    <name evidence="1" type="ORF">BJP25_23320</name>
</gene>
<evidence type="ECO:0000313" key="1">
    <source>
        <dbReference type="EMBL" id="OLR92250.1"/>
    </source>
</evidence>
<dbReference type="Proteomes" id="UP000186040">
    <property type="component" value="Unassembled WGS sequence"/>
</dbReference>
<sequence>MPSVSRTIELWEAIDAVPPPVNLRVLSVPTPKVDYDRKSDGGWLYLEGIELTLDGTEYDAHLTITKPLTKNPKSDEWHLCHFTVTRAVANHLFFEVADDGTYRTTSTLLSREGKQTNGKDHYPGKSVINDAKLLNAVEDDLRLLFRYLAS</sequence>
<proteinExistence type="predicted"/>
<dbReference type="AlphaFoldDB" id="A0A1Q9LJQ8"/>
<organism evidence="1 2">
    <name type="scientific">Actinokineospora bangkokensis</name>
    <dbReference type="NCBI Taxonomy" id="1193682"/>
    <lineage>
        <taxon>Bacteria</taxon>
        <taxon>Bacillati</taxon>
        <taxon>Actinomycetota</taxon>
        <taxon>Actinomycetes</taxon>
        <taxon>Pseudonocardiales</taxon>
        <taxon>Pseudonocardiaceae</taxon>
        <taxon>Actinokineospora</taxon>
    </lineage>
</organism>